<evidence type="ECO:0000313" key="2">
    <source>
        <dbReference type="Proteomes" id="UP000308639"/>
    </source>
</evidence>
<reference evidence="1 2" key="1">
    <citation type="submission" date="2019-05" db="EMBL/GenBank/DDBJ databases">
        <authorList>
            <person name="Kistemaker R.M."/>
            <person name="Teasley A."/>
            <person name="Collins F.P."/>
            <person name="Cook L.J."/>
            <person name="Dishman K.E."/>
            <person name="Glover S.Z."/>
            <person name="Goodman I.J."/>
            <person name="Josey A.G."/>
            <person name="Pickens K.T."/>
            <person name="Moliis A.N."/>
            <person name="Ray T.E."/>
            <person name="Roseboro Y.S."/>
            <person name="Swarts R.A."/>
            <person name="Whitcomb A.M."/>
            <person name="Leonard J.E."/>
            <person name="Collins D.P."/>
            <person name="Washington J.M."/>
            <person name="Garlena R.A."/>
            <person name="Russell D.A."/>
            <person name="Pope W.H."/>
            <person name="Jacobs-Sera D."/>
            <person name="Hatfull G.F."/>
        </authorList>
    </citation>
    <scope>NUCLEOTIDE SEQUENCE [LARGE SCALE GENOMIC DNA]</scope>
</reference>
<dbReference type="Proteomes" id="UP000308639">
    <property type="component" value="Segment"/>
</dbReference>
<dbReference type="EMBL" id="MK875798">
    <property type="protein sequence ID" value="QCW22646.1"/>
    <property type="molecule type" value="Genomic_DNA"/>
</dbReference>
<proteinExistence type="predicted"/>
<gene>
    <name evidence="1" type="primary">88</name>
    <name evidence="1" type="ORF">SEA_PIPERIS_88</name>
</gene>
<organism evidence="1 2">
    <name type="scientific">Microbacterium phage Piperis</name>
    <dbReference type="NCBI Taxonomy" id="2584496"/>
    <lineage>
        <taxon>Viruses</taxon>
        <taxon>Duplodnaviria</taxon>
        <taxon>Heunggongvirae</taxon>
        <taxon>Uroviricota</taxon>
        <taxon>Caudoviricetes</taxon>
        <taxon>Hodgkinviridae</taxon>
        <taxon>Quhwahvirus</taxon>
        <taxon>Quhwahvirus pulchra</taxon>
        <taxon>Quhwahvirus kaihaidragon</taxon>
    </lineage>
</organism>
<sequence length="80" mass="9094">MSDLYVKPRTATVQMTCDKCGKRWESDLYVPRKWGDEAEAAAPAFALGWTLYAAARGRRVYCPEHEPSTPMRLIHGREHG</sequence>
<name>A0A4Y5P006_9CAUD</name>
<protein>
    <submittedName>
        <fullName evidence="1">Uncharacterized protein</fullName>
    </submittedName>
</protein>
<accession>A0A4Y5P006</accession>
<evidence type="ECO:0000313" key="1">
    <source>
        <dbReference type="EMBL" id="QCW22646.1"/>
    </source>
</evidence>